<keyword evidence="1" id="KW-1133">Transmembrane helix</keyword>
<sequence length="73" mass="8179">MSDKKKGKFQLAIIVILLLLMVAAFVTFFLGHYTAAFILLGILIAIMGFVGNSAATDNAVYIHKRIHKNNERW</sequence>
<comment type="caution">
    <text evidence="2">The sequence shown here is derived from an EMBL/GenBank/DDBJ whole genome shotgun (WGS) entry which is preliminary data.</text>
</comment>
<keyword evidence="1" id="KW-0472">Membrane</keyword>
<evidence type="ECO:0000256" key="1">
    <source>
        <dbReference type="SAM" id="Phobius"/>
    </source>
</evidence>
<proteinExistence type="predicted"/>
<evidence type="ECO:0000313" key="2">
    <source>
        <dbReference type="EMBL" id="KGR74238.1"/>
    </source>
</evidence>
<dbReference type="AlphaFoldDB" id="A0A0A3HVA4"/>
<reference evidence="2 3" key="1">
    <citation type="submission" date="2014-02" db="EMBL/GenBank/DDBJ databases">
        <title>Draft genome sequence of Lysinibacillus sinduriensis JCM 15800.</title>
        <authorList>
            <person name="Zhang F."/>
            <person name="Wang G."/>
            <person name="Zhang L."/>
        </authorList>
    </citation>
    <scope>NUCLEOTIDE SEQUENCE [LARGE SCALE GENOMIC DNA]</scope>
    <source>
        <strain evidence="2 3">JCM 15800</strain>
    </source>
</reference>
<gene>
    <name evidence="2" type="ORF">CD33_19850</name>
</gene>
<protein>
    <submittedName>
        <fullName evidence="2">Uncharacterized protein</fullName>
    </submittedName>
</protein>
<dbReference type="EMBL" id="JPVO01000055">
    <property type="protein sequence ID" value="KGR74238.1"/>
    <property type="molecule type" value="Genomic_DNA"/>
</dbReference>
<dbReference type="Proteomes" id="UP000030408">
    <property type="component" value="Unassembled WGS sequence"/>
</dbReference>
<feature type="transmembrane region" description="Helical" evidence="1">
    <location>
        <begin position="36"/>
        <end position="55"/>
    </location>
</feature>
<name>A0A0A3HVA4_9BACL</name>
<feature type="transmembrane region" description="Helical" evidence="1">
    <location>
        <begin position="12"/>
        <end position="30"/>
    </location>
</feature>
<dbReference type="RefSeq" id="WP_036203890.1">
    <property type="nucleotide sequence ID" value="NZ_AVCY01000001.1"/>
</dbReference>
<keyword evidence="1" id="KW-0812">Transmembrane</keyword>
<accession>A0A0A3HVA4</accession>
<keyword evidence="3" id="KW-1185">Reference proteome</keyword>
<dbReference type="eggNOG" id="ENOG502ZU1P">
    <property type="taxonomic scope" value="Bacteria"/>
</dbReference>
<evidence type="ECO:0000313" key="3">
    <source>
        <dbReference type="Proteomes" id="UP000030408"/>
    </source>
</evidence>
<organism evidence="2 3">
    <name type="scientific">Ureibacillus sinduriensis BLB-1 = JCM 15800</name>
    <dbReference type="NCBI Taxonomy" id="1384057"/>
    <lineage>
        <taxon>Bacteria</taxon>
        <taxon>Bacillati</taxon>
        <taxon>Bacillota</taxon>
        <taxon>Bacilli</taxon>
        <taxon>Bacillales</taxon>
        <taxon>Caryophanaceae</taxon>
        <taxon>Ureibacillus</taxon>
    </lineage>
</organism>